<organism evidence="1 2">
    <name type="scientific">Aquatica leii</name>
    <dbReference type="NCBI Taxonomy" id="1421715"/>
    <lineage>
        <taxon>Eukaryota</taxon>
        <taxon>Metazoa</taxon>
        <taxon>Ecdysozoa</taxon>
        <taxon>Arthropoda</taxon>
        <taxon>Hexapoda</taxon>
        <taxon>Insecta</taxon>
        <taxon>Pterygota</taxon>
        <taxon>Neoptera</taxon>
        <taxon>Endopterygota</taxon>
        <taxon>Coleoptera</taxon>
        <taxon>Polyphaga</taxon>
        <taxon>Elateriformia</taxon>
        <taxon>Elateroidea</taxon>
        <taxon>Lampyridae</taxon>
        <taxon>Luciolinae</taxon>
        <taxon>Aquatica</taxon>
    </lineage>
</organism>
<evidence type="ECO:0000313" key="2">
    <source>
        <dbReference type="Proteomes" id="UP001353858"/>
    </source>
</evidence>
<dbReference type="Proteomes" id="UP001353858">
    <property type="component" value="Unassembled WGS sequence"/>
</dbReference>
<gene>
    <name evidence="1" type="ORF">RN001_015703</name>
</gene>
<dbReference type="AlphaFoldDB" id="A0AAN7PMC1"/>
<protein>
    <submittedName>
        <fullName evidence="1">Uncharacterized protein</fullName>
    </submittedName>
</protein>
<evidence type="ECO:0000313" key="1">
    <source>
        <dbReference type="EMBL" id="KAK4871579.1"/>
    </source>
</evidence>
<accession>A0AAN7PMC1</accession>
<proteinExistence type="predicted"/>
<comment type="caution">
    <text evidence="1">The sequence shown here is derived from an EMBL/GenBank/DDBJ whole genome shotgun (WGS) entry which is preliminary data.</text>
</comment>
<sequence>MSEETCKEAVNATKSQVDSSLWHELRYLRIAASKTYDVTHCNTTKGALVESILEASKLKDTDTMARKKRCCGVLSSSSIRFGFHSATVQSSCYRPKHLNNLKEMFLRLRKRNLQLTSKKYSRAKPLYKNLSINPHPSKVIYKHYRAVRAC</sequence>
<dbReference type="EMBL" id="JARPUR010000008">
    <property type="protein sequence ID" value="KAK4871579.1"/>
    <property type="molecule type" value="Genomic_DNA"/>
</dbReference>
<reference evidence="2" key="1">
    <citation type="submission" date="2023-01" db="EMBL/GenBank/DDBJ databases">
        <title>Key to firefly adult light organ development and bioluminescence: homeobox transcription factors regulate luciferase expression and transportation to peroxisome.</title>
        <authorList>
            <person name="Fu X."/>
        </authorList>
    </citation>
    <scope>NUCLEOTIDE SEQUENCE [LARGE SCALE GENOMIC DNA]</scope>
</reference>
<name>A0AAN7PMC1_9COLE</name>
<keyword evidence="2" id="KW-1185">Reference proteome</keyword>